<feature type="transmembrane region" description="Helical" evidence="1">
    <location>
        <begin position="12"/>
        <end position="29"/>
    </location>
</feature>
<keyword evidence="1" id="KW-0812">Transmembrane</keyword>
<dbReference type="Proteomes" id="UP000010420">
    <property type="component" value="Unassembled WGS sequence"/>
</dbReference>
<evidence type="ECO:0000313" key="2">
    <source>
        <dbReference type="EMBL" id="EKY25126.1"/>
    </source>
</evidence>
<dbReference type="EMBL" id="AMEZ01000075">
    <property type="protein sequence ID" value="EKY25126.1"/>
    <property type="molecule type" value="Genomic_DNA"/>
</dbReference>
<dbReference type="RefSeq" id="WP_005214604.1">
    <property type="nucleotide sequence ID" value="NZ_KB291665.1"/>
</dbReference>
<name>L1QAZ3_9CLOT</name>
<proteinExistence type="predicted"/>
<evidence type="ECO:0000256" key="1">
    <source>
        <dbReference type="SAM" id="Phobius"/>
    </source>
</evidence>
<keyword evidence="1" id="KW-1133">Transmembrane helix</keyword>
<reference evidence="2 3" key="1">
    <citation type="submission" date="2012-05" db="EMBL/GenBank/DDBJ databases">
        <authorList>
            <person name="Weinstock G."/>
            <person name="Sodergren E."/>
            <person name="Lobos E.A."/>
            <person name="Fulton L."/>
            <person name="Fulton R."/>
            <person name="Courtney L."/>
            <person name="Fronick C."/>
            <person name="O'Laughlin M."/>
            <person name="Godfrey J."/>
            <person name="Wilson R.M."/>
            <person name="Miner T."/>
            <person name="Farmer C."/>
            <person name="Delehaunty K."/>
            <person name="Cordes M."/>
            <person name="Minx P."/>
            <person name="Tomlinson C."/>
            <person name="Chen J."/>
            <person name="Wollam A."/>
            <person name="Pepin K.H."/>
            <person name="Bhonagiri V."/>
            <person name="Zhang X."/>
            <person name="Suruliraj S."/>
            <person name="Warren W."/>
            <person name="Mitreva M."/>
            <person name="Mardis E.R."/>
            <person name="Wilson R.K."/>
        </authorList>
    </citation>
    <scope>NUCLEOTIDE SEQUENCE [LARGE SCALE GENOMIC DNA]</scope>
    <source>
        <strain evidence="2 3">DSM 1785</strain>
    </source>
</reference>
<evidence type="ECO:0008006" key="4">
    <source>
        <dbReference type="Google" id="ProtNLM"/>
    </source>
</evidence>
<dbReference type="PATRIC" id="fig|545697.3.peg.2553"/>
<sequence>MFILGKVIKSLAIGTAFGVAIGVMILPELDRKTQRNIRKTSKRIMGAAGDVYDNVLDYIGGSF</sequence>
<accession>L1QAZ3</accession>
<gene>
    <name evidence="2" type="ORF">HMPREF0216_02594</name>
</gene>
<organism evidence="2 3">
    <name type="scientific">Clostridium celatum DSM 1785</name>
    <dbReference type="NCBI Taxonomy" id="545697"/>
    <lineage>
        <taxon>Bacteria</taxon>
        <taxon>Bacillati</taxon>
        <taxon>Bacillota</taxon>
        <taxon>Clostridia</taxon>
        <taxon>Eubacteriales</taxon>
        <taxon>Clostridiaceae</taxon>
        <taxon>Clostridium</taxon>
    </lineage>
</organism>
<dbReference type="STRING" id="545697.HMPREF0216_02594"/>
<keyword evidence="1" id="KW-0472">Membrane</keyword>
<keyword evidence="3" id="KW-1185">Reference proteome</keyword>
<dbReference type="AlphaFoldDB" id="L1QAZ3"/>
<comment type="caution">
    <text evidence="2">The sequence shown here is derived from an EMBL/GenBank/DDBJ whole genome shotgun (WGS) entry which is preliminary data.</text>
</comment>
<evidence type="ECO:0000313" key="3">
    <source>
        <dbReference type="Proteomes" id="UP000010420"/>
    </source>
</evidence>
<dbReference type="HOGENOM" id="CLU_207728_1_0_9"/>
<protein>
    <recommendedName>
        <fullName evidence="4">YtxH-like protein</fullName>
    </recommendedName>
</protein>